<evidence type="ECO:0000256" key="5">
    <source>
        <dbReference type="ARBA" id="ARBA00022552"/>
    </source>
</evidence>
<dbReference type="GO" id="GO:0000176">
    <property type="term" value="C:nuclear exosome (RNase complex)"/>
    <property type="evidence" value="ECO:0007669"/>
    <property type="project" value="TreeGrafter"/>
</dbReference>
<dbReference type="SUPFAM" id="SSF54211">
    <property type="entry name" value="Ribosomal protein S5 domain 2-like"/>
    <property type="match status" value="1"/>
</dbReference>
<dbReference type="InterPro" id="IPR027408">
    <property type="entry name" value="PNPase/RNase_PH_dom_sf"/>
</dbReference>
<dbReference type="GO" id="GO:0034475">
    <property type="term" value="P:U4 snRNA 3'-end processing"/>
    <property type="evidence" value="ECO:0007669"/>
    <property type="project" value="TreeGrafter"/>
</dbReference>
<dbReference type="InterPro" id="IPR015847">
    <property type="entry name" value="ExoRNase_PH_dom2"/>
</dbReference>
<dbReference type="InterPro" id="IPR050590">
    <property type="entry name" value="Exosome_comp_Rrp42_subfam"/>
</dbReference>
<feature type="domain" description="Exoribonuclease phosphorolytic" evidence="11">
    <location>
        <begin position="195"/>
        <end position="260"/>
    </location>
</feature>
<comment type="similarity">
    <text evidence="3">Belongs to the RNase PH family.</text>
</comment>
<keyword evidence="13" id="KW-1185">Reference proteome</keyword>
<dbReference type="GO" id="GO:0035925">
    <property type="term" value="F:mRNA 3'-UTR AU-rich region binding"/>
    <property type="evidence" value="ECO:0007669"/>
    <property type="project" value="TreeGrafter"/>
</dbReference>
<keyword evidence="4" id="KW-0963">Cytoplasm</keyword>
<proteinExistence type="inferred from homology"/>
<sequence length="275" mass="29136">MFRLDPDTFKRIHPIEFHRRFLANGIRPDGRESLLSWRTPVVHTGSITTCNGSAMVRVGATAVLCGIKAEIAVPSAAEPTRGFVVSNVDLPALCSSNFRPGAPGEFTQSISDTVQSVVESAVDMDGLCIEPDRAVWVLYADIVFLNYEGAAMDAALLALMAALRNTRLPSKTVYSPTDGTVRASSDLSVPITLKHLPVASTFGVVEAGGGRMLMADPTEDEDAIVGSRVSVVVDALSGDLMGTFGGHIPLELLEQSVVLATQRAKEVGQIVGASK</sequence>
<dbReference type="InterPro" id="IPR036345">
    <property type="entry name" value="ExoRNase_PH_dom2_sf"/>
</dbReference>
<dbReference type="GO" id="GO:0071035">
    <property type="term" value="P:nuclear polyadenylation-dependent rRNA catabolic process"/>
    <property type="evidence" value="ECO:0007669"/>
    <property type="project" value="TreeGrafter"/>
</dbReference>
<dbReference type="GO" id="GO:0016075">
    <property type="term" value="P:rRNA catabolic process"/>
    <property type="evidence" value="ECO:0007669"/>
    <property type="project" value="TreeGrafter"/>
</dbReference>
<evidence type="ECO:0000259" key="11">
    <source>
        <dbReference type="Pfam" id="PF03725"/>
    </source>
</evidence>
<evidence type="ECO:0000256" key="6">
    <source>
        <dbReference type="ARBA" id="ARBA00022835"/>
    </source>
</evidence>
<comment type="caution">
    <text evidence="12">The sequence shown here is derived from an EMBL/GenBank/DDBJ whole genome shotgun (WGS) entry which is preliminary data.</text>
</comment>
<keyword evidence="6" id="KW-0271">Exosome</keyword>
<dbReference type="PANTHER" id="PTHR11097:SF9">
    <property type="entry name" value="EXOSOME COMPLEX COMPONENT RRP43"/>
    <property type="match status" value="1"/>
</dbReference>
<reference evidence="12 13" key="1">
    <citation type="journal article" date="2019" name="Sci. Rep.">
        <title>Comparative genomics of chytrid fungi reveal insights into the obligate biotrophic and pathogenic lifestyle of Synchytrium endobioticum.</title>
        <authorList>
            <person name="van de Vossenberg B.T.L.H."/>
            <person name="Warris S."/>
            <person name="Nguyen H.D.T."/>
            <person name="van Gent-Pelzer M.P.E."/>
            <person name="Joly D.L."/>
            <person name="van de Geest H.C."/>
            <person name="Bonants P.J.M."/>
            <person name="Smith D.S."/>
            <person name="Levesque C.A."/>
            <person name="van der Lee T.A.J."/>
        </authorList>
    </citation>
    <scope>NUCLEOTIDE SEQUENCE [LARGE SCALE GENOMIC DNA]</scope>
    <source>
        <strain evidence="12 13">CBS 675.73</strain>
    </source>
</reference>
<dbReference type="AlphaFoldDB" id="A0A507FKM9"/>
<evidence type="ECO:0000256" key="1">
    <source>
        <dbReference type="ARBA" id="ARBA00004496"/>
    </source>
</evidence>
<dbReference type="EMBL" id="QEAP01000032">
    <property type="protein sequence ID" value="TPX76959.1"/>
    <property type="molecule type" value="Genomic_DNA"/>
</dbReference>
<gene>
    <name evidence="12" type="ORF">CcCBS67573_g01802</name>
</gene>
<dbReference type="GO" id="GO:0071028">
    <property type="term" value="P:nuclear mRNA surveillance"/>
    <property type="evidence" value="ECO:0007669"/>
    <property type="project" value="TreeGrafter"/>
</dbReference>
<evidence type="ECO:0000256" key="7">
    <source>
        <dbReference type="ARBA" id="ARBA00022884"/>
    </source>
</evidence>
<dbReference type="InterPro" id="IPR001247">
    <property type="entry name" value="ExoRNase_PH_dom1"/>
</dbReference>
<protein>
    <recommendedName>
        <fullName evidence="9">Ribosomal RNA-processing protein 43</fullName>
    </recommendedName>
</protein>
<dbReference type="GO" id="GO:0071038">
    <property type="term" value="P:TRAMP-dependent tRNA surveillance pathway"/>
    <property type="evidence" value="ECO:0007669"/>
    <property type="project" value="TreeGrafter"/>
</dbReference>
<dbReference type="Pfam" id="PF01138">
    <property type="entry name" value="RNase_PH"/>
    <property type="match status" value="1"/>
</dbReference>
<dbReference type="Gene3D" id="3.30.230.70">
    <property type="entry name" value="GHMP Kinase, N-terminal domain"/>
    <property type="match status" value="1"/>
</dbReference>
<dbReference type="PANTHER" id="PTHR11097">
    <property type="entry name" value="EXOSOME COMPLEX EXONUCLEASE RIBOSOMAL RNA PROCESSING PROTEIN"/>
    <property type="match status" value="1"/>
</dbReference>
<keyword evidence="7" id="KW-0694">RNA-binding</keyword>
<evidence type="ECO:0000259" key="10">
    <source>
        <dbReference type="Pfam" id="PF01138"/>
    </source>
</evidence>
<dbReference type="OrthoDB" id="45882at2759"/>
<dbReference type="Proteomes" id="UP000320333">
    <property type="component" value="Unassembled WGS sequence"/>
</dbReference>
<dbReference type="GO" id="GO:0000177">
    <property type="term" value="C:cytoplasmic exosome (RNase complex)"/>
    <property type="evidence" value="ECO:0007669"/>
    <property type="project" value="TreeGrafter"/>
</dbReference>
<comment type="subcellular location">
    <subcellularLocation>
        <location evidence="1">Cytoplasm</location>
    </subcellularLocation>
    <subcellularLocation>
        <location evidence="2">Nucleus</location>
        <location evidence="2">Nucleolus</location>
    </subcellularLocation>
</comment>
<dbReference type="GO" id="GO:0000467">
    <property type="term" value="P:exonucleolytic trimming to generate mature 3'-end of 5.8S rRNA from tricistronic rRNA transcript (SSU-rRNA, 5.8S rRNA, LSU-rRNA)"/>
    <property type="evidence" value="ECO:0007669"/>
    <property type="project" value="TreeGrafter"/>
</dbReference>
<keyword evidence="8" id="KW-0539">Nucleus</keyword>
<evidence type="ECO:0000256" key="3">
    <source>
        <dbReference type="ARBA" id="ARBA00006678"/>
    </source>
</evidence>
<dbReference type="STRING" id="246404.A0A507FKM9"/>
<evidence type="ECO:0000256" key="4">
    <source>
        <dbReference type="ARBA" id="ARBA00022490"/>
    </source>
</evidence>
<evidence type="ECO:0000256" key="2">
    <source>
        <dbReference type="ARBA" id="ARBA00004604"/>
    </source>
</evidence>
<evidence type="ECO:0000256" key="9">
    <source>
        <dbReference type="ARBA" id="ARBA00030617"/>
    </source>
</evidence>
<accession>A0A507FKM9</accession>
<evidence type="ECO:0000313" key="12">
    <source>
        <dbReference type="EMBL" id="TPX76959.1"/>
    </source>
</evidence>
<dbReference type="GO" id="GO:0005730">
    <property type="term" value="C:nucleolus"/>
    <property type="evidence" value="ECO:0007669"/>
    <property type="project" value="UniProtKB-SubCell"/>
</dbReference>
<evidence type="ECO:0000313" key="13">
    <source>
        <dbReference type="Proteomes" id="UP000320333"/>
    </source>
</evidence>
<name>A0A507FKM9_9FUNG</name>
<evidence type="ECO:0000256" key="8">
    <source>
        <dbReference type="ARBA" id="ARBA00023242"/>
    </source>
</evidence>
<dbReference type="GO" id="GO:0034473">
    <property type="term" value="P:U1 snRNA 3'-end processing"/>
    <property type="evidence" value="ECO:0007669"/>
    <property type="project" value="TreeGrafter"/>
</dbReference>
<dbReference type="InterPro" id="IPR020568">
    <property type="entry name" value="Ribosomal_Su5_D2-typ_SF"/>
</dbReference>
<dbReference type="GO" id="GO:0034476">
    <property type="term" value="P:U5 snRNA 3'-end processing"/>
    <property type="evidence" value="ECO:0007669"/>
    <property type="project" value="TreeGrafter"/>
</dbReference>
<dbReference type="Pfam" id="PF03725">
    <property type="entry name" value="RNase_PH_C"/>
    <property type="match status" value="1"/>
</dbReference>
<feature type="domain" description="Exoribonuclease phosphorolytic" evidence="10">
    <location>
        <begin position="38"/>
        <end position="169"/>
    </location>
</feature>
<organism evidence="12 13">
    <name type="scientific">Chytriomyces confervae</name>
    <dbReference type="NCBI Taxonomy" id="246404"/>
    <lineage>
        <taxon>Eukaryota</taxon>
        <taxon>Fungi</taxon>
        <taxon>Fungi incertae sedis</taxon>
        <taxon>Chytridiomycota</taxon>
        <taxon>Chytridiomycota incertae sedis</taxon>
        <taxon>Chytridiomycetes</taxon>
        <taxon>Chytridiales</taxon>
        <taxon>Chytriomycetaceae</taxon>
        <taxon>Chytriomyces</taxon>
    </lineage>
</organism>
<keyword evidence="5" id="KW-0698">rRNA processing</keyword>
<dbReference type="SUPFAM" id="SSF55666">
    <property type="entry name" value="Ribonuclease PH domain 2-like"/>
    <property type="match status" value="1"/>
</dbReference>